<protein>
    <recommendedName>
        <fullName evidence="1">Integrase core domain-containing protein</fullName>
    </recommendedName>
</protein>
<evidence type="ECO:0000259" key="1">
    <source>
        <dbReference type="Pfam" id="PF24764"/>
    </source>
</evidence>
<evidence type="ECO:0000313" key="2">
    <source>
        <dbReference type="EMBL" id="KAK0155762.1"/>
    </source>
</evidence>
<dbReference type="InterPro" id="IPR058913">
    <property type="entry name" value="Integrase_dom_put"/>
</dbReference>
<name>A0AA47ND17_MERPO</name>
<keyword evidence="3" id="KW-1185">Reference proteome</keyword>
<dbReference type="EMBL" id="JAOPHQ010000106">
    <property type="protein sequence ID" value="KAK0155762.1"/>
    <property type="molecule type" value="Genomic_DNA"/>
</dbReference>
<gene>
    <name evidence="2" type="ORF">N1851_001735</name>
</gene>
<organism evidence="2 3">
    <name type="scientific">Merluccius polli</name>
    <name type="common">Benguela hake</name>
    <name type="synonym">Merluccius cadenati</name>
    <dbReference type="NCBI Taxonomy" id="89951"/>
    <lineage>
        <taxon>Eukaryota</taxon>
        <taxon>Metazoa</taxon>
        <taxon>Chordata</taxon>
        <taxon>Craniata</taxon>
        <taxon>Vertebrata</taxon>
        <taxon>Euteleostomi</taxon>
        <taxon>Actinopterygii</taxon>
        <taxon>Neopterygii</taxon>
        <taxon>Teleostei</taxon>
        <taxon>Neoteleostei</taxon>
        <taxon>Acanthomorphata</taxon>
        <taxon>Zeiogadaria</taxon>
        <taxon>Gadariae</taxon>
        <taxon>Gadiformes</taxon>
        <taxon>Gadoidei</taxon>
        <taxon>Merlucciidae</taxon>
        <taxon>Merluccius</taxon>
    </lineage>
</organism>
<accession>A0AA47ND17</accession>
<comment type="caution">
    <text evidence="2">The sequence shown here is derived from an EMBL/GenBank/DDBJ whole genome shotgun (WGS) entry which is preliminary data.</text>
</comment>
<evidence type="ECO:0000313" key="3">
    <source>
        <dbReference type="Proteomes" id="UP001174136"/>
    </source>
</evidence>
<sequence length="151" mass="17023">MLTWPGICLVFEEQVEGASLWVEVSTIKGLSVCGQMLIELCLIFQQLFQYLQQTGVLDSTNEAHIWALHYVFLERIQRSWNHHRLSSAQSSSPLALRHTGMLSQFDLADVMQVEIKAYGVDYGIPVIENNSVGINVPESNFIVNSEQLAEL</sequence>
<dbReference type="Proteomes" id="UP001174136">
    <property type="component" value="Unassembled WGS sequence"/>
</dbReference>
<proteinExistence type="predicted"/>
<reference evidence="2" key="1">
    <citation type="journal article" date="2023" name="Front. Mar. Sci.">
        <title>A new Merluccius polli reference genome to investigate the effects of global change in West African waters.</title>
        <authorList>
            <person name="Mateo J.L."/>
            <person name="Blanco-Fernandez C."/>
            <person name="Garcia-Vazquez E."/>
            <person name="Machado-Schiaffino G."/>
        </authorList>
    </citation>
    <scope>NUCLEOTIDE SEQUENCE</scope>
    <source>
        <strain evidence="2">C29</strain>
        <tissue evidence="2">Fin</tissue>
    </source>
</reference>
<dbReference type="Pfam" id="PF24764">
    <property type="entry name" value="rva_4"/>
    <property type="match status" value="1"/>
</dbReference>
<dbReference type="AlphaFoldDB" id="A0AA47ND17"/>
<feature type="domain" description="Integrase core" evidence="1">
    <location>
        <begin position="36"/>
        <end position="105"/>
    </location>
</feature>